<proteinExistence type="predicted"/>
<feature type="region of interest" description="Disordered" evidence="2">
    <location>
        <begin position="255"/>
        <end position="285"/>
    </location>
</feature>
<keyword evidence="4" id="KW-1185">Reference proteome</keyword>
<accession>A0ABR3A5G1</accession>
<evidence type="ECO:0000313" key="3">
    <source>
        <dbReference type="EMBL" id="KAL0069182.1"/>
    </source>
</evidence>
<evidence type="ECO:0000256" key="1">
    <source>
        <dbReference type="SAM" id="Coils"/>
    </source>
</evidence>
<dbReference type="EMBL" id="JBBXMP010000014">
    <property type="protein sequence ID" value="KAL0069182.1"/>
    <property type="molecule type" value="Genomic_DNA"/>
</dbReference>
<feature type="coiled-coil region" evidence="1">
    <location>
        <begin position="37"/>
        <end position="92"/>
    </location>
</feature>
<keyword evidence="1" id="KW-0175">Coiled coil</keyword>
<feature type="coiled-coil region" evidence="1">
    <location>
        <begin position="124"/>
        <end position="165"/>
    </location>
</feature>
<reference evidence="3 4" key="1">
    <citation type="submission" date="2024-05" db="EMBL/GenBank/DDBJ databases">
        <title>A draft genome resource for the thread blight pathogen Marasmius tenuissimus strain MS-2.</title>
        <authorList>
            <person name="Yulfo-Soto G.E."/>
            <person name="Baruah I.K."/>
            <person name="Amoako-Attah I."/>
            <person name="Bukari Y."/>
            <person name="Meinhardt L.W."/>
            <person name="Bailey B.A."/>
            <person name="Cohen S.P."/>
        </authorList>
    </citation>
    <scope>NUCLEOTIDE SEQUENCE [LARGE SCALE GENOMIC DNA]</scope>
    <source>
        <strain evidence="3 4">MS-2</strain>
    </source>
</reference>
<gene>
    <name evidence="3" type="ORF">AAF712_003870</name>
</gene>
<organism evidence="3 4">
    <name type="scientific">Marasmius tenuissimus</name>
    <dbReference type="NCBI Taxonomy" id="585030"/>
    <lineage>
        <taxon>Eukaryota</taxon>
        <taxon>Fungi</taxon>
        <taxon>Dikarya</taxon>
        <taxon>Basidiomycota</taxon>
        <taxon>Agaricomycotina</taxon>
        <taxon>Agaricomycetes</taxon>
        <taxon>Agaricomycetidae</taxon>
        <taxon>Agaricales</taxon>
        <taxon>Marasmiineae</taxon>
        <taxon>Marasmiaceae</taxon>
        <taxon>Marasmius</taxon>
    </lineage>
</organism>
<feature type="compositionally biased region" description="Polar residues" evidence="2">
    <location>
        <begin position="258"/>
        <end position="268"/>
    </location>
</feature>
<feature type="region of interest" description="Disordered" evidence="2">
    <location>
        <begin position="200"/>
        <end position="219"/>
    </location>
</feature>
<dbReference type="Proteomes" id="UP001437256">
    <property type="component" value="Unassembled WGS sequence"/>
</dbReference>
<evidence type="ECO:0000313" key="4">
    <source>
        <dbReference type="Proteomes" id="UP001437256"/>
    </source>
</evidence>
<name>A0ABR3A5G1_9AGAR</name>
<feature type="region of interest" description="Disordered" evidence="2">
    <location>
        <begin position="379"/>
        <end position="432"/>
    </location>
</feature>
<comment type="caution">
    <text evidence="3">The sequence shown here is derived from an EMBL/GenBank/DDBJ whole genome shotgun (WGS) entry which is preliminary data.</text>
</comment>
<sequence>MYLPPDSGQLVLNFSKAKSSQKKPGRPRGPQKSLTELMTLRKANAALEETNVRLKEQLEAQIANKIDVQAKLDAEITRMMGLEQECEALRQEVYRWRHLQQGLEDRLRGRGTCREFIDPRIDKLEDLRRDNERMKGELEKFRRSQVELEEKAAAARADLKRSRDEQIKVHAESIDQRSREMAEKEEIVVRLEHCKREGEATKARLEAERTASGTRHQPEEICKALHDADVKGRSESARWNEEEKAPQSVIKVEEVTIPSLQQEASSKTLNRDPEPSKVSRRGSEASLGCASTTIWVSESNRGISLGKRKRASSRSPICKDDISVHIVVDSEVTSVDETSKGRQTFPSPLFTQPKIKLQSKAELRTQLGILPVHVRKDITTTTRRKTRSAHKLEPVSPPASPGLCKAPESLTDGDGGSKSKSGGADEGGLGFL</sequence>
<evidence type="ECO:0000256" key="2">
    <source>
        <dbReference type="SAM" id="MobiDB-lite"/>
    </source>
</evidence>
<feature type="compositionally biased region" description="Basic and acidic residues" evidence="2">
    <location>
        <begin position="200"/>
        <end position="209"/>
    </location>
</feature>
<feature type="compositionally biased region" description="Basic and acidic residues" evidence="2">
    <location>
        <begin position="269"/>
        <end position="283"/>
    </location>
</feature>
<protein>
    <submittedName>
        <fullName evidence="3">Uncharacterized protein</fullName>
    </submittedName>
</protein>